<accession>A0AAE3EE12</accession>
<dbReference type="SUPFAM" id="SSF56601">
    <property type="entry name" value="beta-lactamase/transpeptidase-like"/>
    <property type="match status" value="1"/>
</dbReference>
<sequence>MMVTYFFVFLFVGIIGYLGYFTYVKADEYRTNEYNSKRQTIFADRFVRGDIVSSNGKTLATTTTDDDGNEVREYPYGSMFAHVVGYSTKGNTGIESLASSYLLNSSINPFVRAVYELRDKKSPGDTVVTTLDTRLQAAAYDALGDNKGAVVAINPKTGEILAMVSKPDYDPNEINDIWDELVDSDNKNSNLVNRATQGLYPPGSTFKVITALEYIRENPGTYSNFHFDCDSIYESGEYQIRCSHGVSHGEENLKEAFAASCNGAFASIGETLNFASMYQLCEDFGYNKQLPVNLLSNASKFTLKDSSSLWDVLQTSIGQGQTTITPLHNAMIAAAVANGGVMMEPYVLDHVENENGNVIRSFSPKTWRTVMTKDEADLLKDLMRAVVTDGTGSNAQGDGYTVAGKTGSAEWASGKDTHAWFIGFANVDDPEIAVSVIVEEGGSGGSVAAPVARAVFDAYYEAKNS</sequence>
<reference evidence="3" key="1">
    <citation type="submission" date="2021-10" db="EMBL/GenBank/DDBJ databases">
        <title>Anaerobic single-cell dispensing facilitates the cultivation of human gut bacteria.</title>
        <authorList>
            <person name="Afrizal A."/>
        </authorList>
    </citation>
    <scope>NUCLEOTIDE SEQUENCE</scope>
    <source>
        <strain evidence="3">CLA-AA-H215</strain>
    </source>
</reference>
<dbReference type="Pfam" id="PF00905">
    <property type="entry name" value="Transpeptidase"/>
    <property type="match status" value="1"/>
</dbReference>
<evidence type="ECO:0000313" key="3">
    <source>
        <dbReference type="EMBL" id="MCC2232325.1"/>
    </source>
</evidence>
<dbReference type="GO" id="GO:0005886">
    <property type="term" value="C:plasma membrane"/>
    <property type="evidence" value="ECO:0007669"/>
    <property type="project" value="TreeGrafter"/>
</dbReference>
<dbReference type="AlphaFoldDB" id="A0AAE3EE12"/>
<organism evidence="3 4">
    <name type="scientific">Hominifimenecus microfluidus</name>
    <dbReference type="NCBI Taxonomy" id="2885348"/>
    <lineage>
        <taxon>Bacteria</taxon>
        <taxon>Bacillati</taxon>
        <taxon>Bacillota</taxon>
        <taxon>Clostridia</taxon>
        <taxon>Lachnospirales</taxon>
        <taxon>Lachnospiraceae</taxon>
        <taxon>Hominifimenecus</taxon>
    </lineage>
</organism>
<evidence type="ECO:0000259" key="2">
    <source>
        <dbReference type="Pfam" id="PF21922"/>
    </source>
</evidence>
<dbReference type="InterPro" id="IPR054120">
    <property type="entry name" value="PBPA_dimer"/>
</dbReference>
<evidence type="ECO:0000313" key="4">
    <source>
        <dbReference type="Proteomes" id="UP001198182"/>
    </source>
</evidence>
<dbReference type="GO" id="GO:0071972">
    <property type="term" value="F:peptidoglycan L,D-transpeptidase activity"/>
    <property type="evidence" value="ECO:0007669"/>
    <property type="project" value="TreeGrafter"/>
</dbReference>
<dbReference type="InterPro" id="IPR050515">
    <property type="entry name" value="Beta-lactam/transpept"/>
</dbReference>
<proteinExistence type="predicted"/>
<gene>
    <name evidence="3" type="ORF">LKD81_15225</name>
</gene>
<dbReference type="PANTHER" id="PTHR30627:SF24">
    <property type="entry name" value="PENICILLIN-BINDING PROTEIN 4B"/>
    <property type="match status" value="1"/>
</dbReference>
<dbReference type="Gene3D" id="3.90.1310.10">
    <property type="entry name" value="Penicillin-binding protein 2a (Domain 2)"/>
    <property type="match status" value="1"/>
</dbReference>
<dbReference type="Pfam" id="PF21922">
    <property type="entry name" value="PBP_dimer_2"/>
    <property type="match status" value="1"/>
</dbReference>
<protein>
    <submittedName>
        <fullName evidence="3">Penicillin-binding protein 2</fullName>
    </submittedName>
</protein>
<keyword evidence="4" id="KW-1185">Reference proteome</keyword>
<feature type="domain" description="Penicillin binding protein A dimerisation" evidence="2">
    <location>
        <begin position="48"/>
        <end position="124"/>
    </location>
</feature>
<dbReference type="EMBL" id="JAJEQR010000061">
    <property type="protein sequence ID" value="MCC2232325.1"/>
    <property type="molecule type" value="Genomic_DNA"/>
</dbReference>
<dbReference type="SUPFAM" id="SSF56519">
    <property type="entry name" value="Penicillin binding protein dimerisation domain"/>
    <property type="match status" value="1"/>
</dbReference>
<name>A0AAE3EE12_9FIRM</name>
<dbReference type="PANTHER" id="PTHR30627">
    <property type="entry name" value="PEPTIDOGLYCAN D,D-TRANSPEPTIDASE"/>
    <property type="match status" value="1"/>
</dbReference>
<dbReference type="GO" id="GO:0008658">
    <property type="term" value="F:penicillin binding"/>
    <property type="evidence" value="ECO:0007669"/>
    <property type="project" value="InterPro"/>
</dbReference>
<dbReference type="Gene3D" id="3.40.710.10">
    <property type="entry name" value="DD-peptidase/beta-lactamase superfamily"/>
    <property type="match status" value="1"/>
</dbReference>
<dbReference type="InterPro" id="IPR001460">
    <property type="entry name" value="PCN-bd_Tpept"/>
</dbReference>
<dbReference type="GO" id="GO:0071555">
    <property type="term" value="P:cell wall organization"/>
    <property type="evidence" value="ECO:0007669"/>
    <property type="project" value="TreeGrafter"/>
</dbReference>
<feature type="domain" description="Penicillin-binding protein transpeptidase" evidence="1">
    <location>
        <begin position="148"/>
        <end position="456"/>
    </location>
</feature>
<comment type="caution">
    <text evidence="3">The sequence shown here is derived from an EMBL/GenBank/DDBJ whole genome shotgun (WGS) entry which is preliminary data.</text>
</comment>
<dbReference type="InterPro" id="IPR036138">
    <property type="entry name" value="PBP_dimer_sf"/>
</dbReference>
<dbReference type="Proteomes" id="UP001198182">
    <property type="component" value="Unassembled WGS sequence"/>
</dbReference>
<evidence type="ECO:0000259" key="1">
    <source>
        <dbReference type="Pfam" id="PF00905"/>
    </source>
</evidence>
<dbReference type="InterPro" id="IPR012338">
    <property type="entry name" value="Beta-lactam/transpept-like"/>
</dbReference>